<evidence type="ECO:0000313" key="2">
    <source>
        <dbReference type="Proteomes" id="UP000516314"/>
    </source>
</evidence>
<accession>A0A7G2DZE3</accession>
<sequence>MARDSTLGLSYAPRSGESSMVHGATFLWVESFYMFKFETLLFILFALVSEDLITMKLISFPATMSPSPTSFVAAHPPTNVHLSNLQKETRMIFNGLGPYSHQQNSGPAVYPEKALSYACGRSISPASQSSSRLWSEELFNTKDSNSTALVSSHVGWDHYYRTKYTNRDMPASTFYDPKQCSSLAKLSLPSFDMERTLFSNFTWFPTCKVSNHPRLLTTSSRFVPATVELPCQLVPLYVHYVPL</sequence>
<name>A0A7G2DZE3_ARATH</name>
<organism evidence="1 2">
    <name type="scientific">Arabidopsis thaliana</name>
    <name type="common">Mouse-ear cress</name>
    <dbReference type="NCBI Taxonomy" id="3702"/>
    <lineage>
        <taxon>Eukaryota</taxon>
        <taxon>Viridiplantae</taxon>
        <taxon>Streptophyta</taxon>
        <taxon>Embryophyta</taxon>
        <taxon>Tracheophyta</taxon>
        <taxon>Spermatophyta</taxon>
        <taxon>Magnoliopsida</taxon>
        <taxon>eudicotyledons</taxon>
        <taxon>Gunneridae</taxon>
        <taxon>Pentapetalae</taxon>
        <taxon>rosids</taxon>
        <taxon>malvids</taxon>
        <taxon>Brassicales</taxon>
        <taxon>Brassicaceae</taxon>
        <taxon>Camelineae</taxon>
        <taxon>Arabidopsis</taxon>
    </lineage>
</organism>
<dbReference type="Proteomes" id="UP000516314">
    <property type="component" value="Chromosome 1"/>
</dbReference>
<protein>
    <submittedName>
        <fullName evidence="1">(thale cress) hypothetical protein</fullName>
    </submittedName>
</protein>
<dbReference type="EMBL" id="LR881466">
    <property type="protein sequence ID" value="CAD5314497.1"/>
    <property type="molecule type" value="Genomic_DNA"/>
</dbReference>
<proteinExistence type="predicted"/>
<dbReference type="AlphaFoldDB" id="A0A7G2DZE3"/>
<gene>
    <name evidence="1" type="ORF">AT9943_LOCUS2930</name>
</gene>
<evidence type="ECO:0000313" key="1">
    <source>
        <dbReference type="EMBL" id="CAD5314497.1"/>
    </source>
</evidence>
<reference evidence="1 2" key="1">
    <citation type="submission" date="2020-09" db="EMBL/GenBank/DDBJ databases">
        <authorList>
            <person name="Ashkenazy H."/>
        </authorList>
    </citation>
    <scope>NUCLEOTIDE SEQUENCE [LARGE SCALE GENOMIC DNA]</scope>
    <source>
        <strain evidence="2">cv. Cdm-0</strain>
    </source>
</reference>